<evidence type="ECO:0000313" key="1">
    <source>
        <dbReference type="EMBL" id="JAH69453.1"/>
    </source>
</evidence>
<sequence>MVGFKRYYFSPFIRFNSSSIHSKRCWSVGKPAYSVAGF</sequence>
<proteinExistence type="predicted"/>
<name>A0A0E9UWV4_ANGAN</name>
<dbReference type="AlphaFoldDB" id="A0A0E9UWV4"/>
<reference evidence="1" key="1">
    <citation type="submission" date="2014-11" db="EMBL/GenBank/DDBJ databases">
        <authorList>
            <person name="Amaro Gonzalez C."/>
        </authorList>
    </citation>
    <scope>NUCLEOTIDE SEQUENCE</scope>
</reference>
<reference evidence="1" key="2">
    <citation type="journal article" date="2015" name="Fish Shellfish Immunol.">
        <title>Early steps in the European eel (Anguilla anguilla)-Vibrio vulnificus interaction in the gills: Role of the RtxA13 toxin.</title>
        <authorList>
            <person name="Callol A."/>
            <person name="Pajuelo D."/>
            <person name="Ebbesson L."/>
            <person name="Teles M."/>
            <person name="MacKenzie S."/>
            <person name="Amaro C."/>
        </authorList>
    </citation>
    <scope>NUCLEOTIDE SEQUENCE</scope>
</reference>
<dbReference type="EMBL" id="GBXM01039124">
    <property type="protein sequence ID" value="JAH69453.1"/>
    <property type="molecule type" value="Transcribed_RNA"/>
</dbReference>
<accession>A0A0E9UWV4</accession>
<organism evidence="1">
    <name type="scientific">Anguilla anguilla</name>
    <name type="common">European freshwater eel</name>
    <name type="synonym">Muraena anguilla</name>
    <dbReference type="NCBI Taxonomy" id="7936"/>
    <lineage>
        <taxon>Eukaryota</taxon>
        <taxon>Metazoa</taxon>
        <taxon>Chordata</taxon>
        <taxon>Craniata</taxon>
        <taxon>Vertebrata</taxon>
        <taxon>Euteleostomi</taxon>
        <taxon>Actinopterygii</taxon>
        <taxon>Neopterygii</taxon>
        <taxon>Teleostei</taxon>
        <taxon>Anguilliformes</taxon>
        <taxon>Anguillidae</taxon>
        <taxon>Anguilla</taxon>
    </lineage>
</organism>
<protein>
    <submittedName>
        <fullName evidence="1">Uncharacterized protein</fullName>
    </submittedName>
</protein>